<reference evidence="3 4" key="1">
    <citation type="submission" date="2021-01" db="EMBL/GenBank/DDBJ databases">
        <title>Whole genome shotgun sequence of Verrucosispora gifhornensis NBRC 16317.</title>
        <authorList>
            <person name="Komaki H."/>
            <person name="Tamura T."/>
        </authorList>
    </citation>
    <scope>NUCLEOTIDE SEQUENCE [LARGE SCALE GENOMIC DNA]</scope>
    <source>
        <strain evidence="3 4">NBRC 16317</strain>
    </source>
</reference>
<organism evidence="3 4">
    <name type="scientific">Micromonospora gifhornensis</name>
    <dbReference type="NCBI Taxonomy" id="84594"/>
    <lineage>
        <taxon>Bacteria</taxon>
        <taxon>Bacillati</taxon>
        <taxon>Actinomycetota</taxon>
        <taxon>Actinomycetes</taxon>
        <taxon>Micromonosporales</taxon>
        <taxon>Micromonosporaceae</taxon>
        <taxon>Micromonospora</taxon>
    </lineage>
</organism>
<feature type="transmembrane region" description="Helical" evidence="2">
    <location>
        <begin position="33"/>
        <end position="53"/>
    </location>
</feature>
<evidence type="ECO:0000313" key="4">
    <source>
        <dbReference type="Proteomes" id="UP000647860"/>
    </source>
</evidence>
<keyword evidence="2" id="KW-0812">Transmembrane</keyword>
<evidence type="ECO:0000256" key="1">
    <source>
        <dbReference type="SAM" id="MobiDB-lite"/>
    </source>
</evidence>
<evidence type="ECO:0000313" key="3">
    <source>
        <dbReference type="EMBL" id="GIJ16207.1"/>
    </source>
</evidence>
<name>A0ABQ4IE98_9ACTN</name>
<dbReference type="EMBL" id="BOPA01000019">
    <property type="protein sequence ID" value="GIJ16207.1"/>
    <property type="molecule type" value="Genomic_DNA"/>
</dbReference>
<keyword evidence="2" id="KW-0472">Membrane</keyword>
<comment type="caution">
    <text evidence="3">The sequence shown here is derived from an EMBL/GenBank/DDBJ whole genome shotgun (WGS) entry which is preliminary data.</text>
</comment>
<protein>
    <submittedName>
        <fullName evidence="3">Uncharacterized protein</fullName>
    </submittedName>
</protein>
<proteinExistence type="predicted"/>
<dbReference type="Proteomes" id="UP000647860">
    <property type="component" value="Unassembled WGS sequence"/>
</dbReference>
<feature type="region of interest" description="Disordered" evidence="1">
    <location>
        <begin position="1"/>
        <end position="24"/>
    </location>
</feature>
<gene>
    <name evidence="3" type="ORF">Vgi01_28910</name>
</gene>
<sequence>MVGNSRIPNAPVPKEATWSPDAHGMRGRRGVKAVVIGIVCALVLALGLVIYVLSRVFEDTRPNLTSDIVLGTWRDAGGGEFTFDADGTFRAGGIPVLFFGPPRTTAPTMSGAGAWKLKAPLEDPAGRLTTVSLAFNSLDQSEYGVPYGSRLLSQTVDGSVILYWYVGDADLNRRMVLEKV</sequence>
<accession>A0ABQ4IE98</accession>
<evidence type="ECO:0000256" key="2">
    <source>
        <dbReference type="SAM" id="Phobius"/>
    </source>
</evidence>
<keyword evidence="2" id="KW-1133">Transmembrane helix</keyword>
<keyword evidence="4" id="KW-1185">Reference proteome</keyword>